<proteinExistence type="predicted"/>
<dbReference type="CDD" id="cd11339">
    <property type="entry name" value="AmyAc_bac_CMD_like_2"/>
    <property type="match status" value="1"/>
</dbReference>
<dbReference type="PANTHER" id="PTHR10357:SF215">
    <property type="entry name" value="ALPHA-AMYLASE 1"/>
    <property type="match status" value="1"/>
</dbReference>
<feature type="signal peptide" evidence="4">
    <location>
        <begin position="1"/>
        <end position="22"/>
    </location>
</feature>
<keyword evidence="3 4" id="KW-0732">Signal</keyword>
<gene>
    <name evidence="6" type="ORF">CEE60_13745</name>
</gene>
<accession>A0A2D0AJI6</accession>
<evidence type="ECO:0000256" key="1">
    <source>
        <dbReference type="ARBA" id="ARBA00001913"/>
    </source>
</evidence>
<feature type="chain" id="PRO_5012067498" evidence="4">
    <location>
        <begin position="23"/>
        <end position="573"/>
    </location>
</feature>
<evidence type="ECO:0000256" key="2">
    <source>
        <dbReference type="ARBA" id="ARBA00022723"/>
    </source>
</evidence>
<dbReference type="InterPro" id="IPR017853">
    <property type="entry name" value="GH"/>
</dbReference>
<comment type="caution">
    <text evidence="6">The sequence shown here is derived from an EMBL/GenBank/DDBJ whole genome shotgun (WGS) entry which is preliminary data.</text>
</comment>
<dbReference type="Gene3D" id="2.60.40.1180">
    <property type="entry name" value="Golgi alpha-mannosidase II"/>
    <property type="match status" value="1"/>
</dbReference>
<feature type="domain" description="Glycosyl hydrolase family 13 catalytic" evidence="5">
    <location>
        <begin position="42"/>
        <end position="455"/>
    </location>
</feature>
<dbReference type="Pfam" id="PF00128">
    <property type="entry name" value="Alpha-amylase"/>
    <property type="match status" value="1"/>
</dbReference>
<dbReference type="EMBL" id="NIVS01000035">
    <property type="protein sequence ID" value="OWQ52112.1"/>
    <property type="molecule type" value="Genomic_DNA"/>
</dbReference>
<evidence type="ECO:0000313" key="6">
    <source>
        <dbReference type="EMBL" id="OWQ52112.1"/>
    </source>
</evidence>
<comment type="cofactor">
    <cofactor evidence="1">
        <name>Ca(2+)</name>
        <dbReference type="ChEBI" id="CHEBI:29108"/>
    </cofactor>
</comment>
<keyword evidence="2" id="KW-0479">Metal-binding</keyword>
<evidence type="ECO:0000259" key="5">
    <source>
        <dbReference type="SMART" id="SM00642"/>
    </source>
</evidence>
<dbReference type="GO" id="GO:0005975">
    <property type="term" value="P:carbohydrate metabolic process"/>
    <property type="evidence" value="ECO:0007669"/>
    <property type="project" value="InterPro"/>
</dbReference>
<organism evidence="6 7">
    <name type="scientific">Stenotrophomonas maltophilia</name>
    <name type="common">Pseudomonas maltophilia</name>
    <name type="synonym">Xanthomonas maltophilia</name>
    <dbReference type="NCBI Taxonomy" id="40324"/>
    <lineage>
        <taxon>Bacteria</taxon>
        <taxon>Pseudomonadati</taxon>
        <taxon>Pseudomonadota</taxon>
        <taxon>Gammaproteobacteria</taxon>
        <taxon>Lysobacterales</taxon>
        <taxon>Lysobacteraceae</taxon>
        <taxon>Stenotrophomonas</taxon>
        <taxon>Stenotrophomonas maltophilia group</taxon>
    </lineage>
</organism>
<reference evidence="6 7" key="1">
    <citation type="submission" date="2017-06" db="EMBL/GenBank/DDBJ databases">
        <authorList>
            <person name="Kim H.J."/>
            <person name="Triplett B.A."/>
        </authorList>
    </citation>
    <scope>NUCLEOTIDE SEQUENCE [LARGE SCALE GENOMIC DNA]</scope>
    <source>
        <strain evidence="6 7">13146</strain>
    </source>
</reference>
<dbReference type="AlphaFoldDB" id="A0A2D0AJI6"/>
<evidence type="ECO:0000256" key="4">
    <source>
        <dbReference type="SAM" id="SignalP"/>
    </source>
</evidence>
<protein>
    <submittedName>
        <fullName evidence="6">Cyclomaltodextrin glucanotransferase</fullName>
    </submittedName>
</protein>
<name>A0A2D0AJI6_STEMA</name>
<dbReference type="GO" id="GO:0016740">
    <property type="term" value="F:transferase activity"/>
    <property type="evidence" value="ECO:0007669"/>
    <property type="project" value="UniProtKB-KW"/>
</dbReference>
<dbReference type="Gene3D" id="3.20.20.80">
    <property type="entry name" value="Glycosidases"/>
    <property type="match status" value="1"/>
</dbReference>
<dbReference type="OrthoDB" id="9805159at2"/>
<dbReference type="SMART" id="SM00642">
    <property type="entry name" value="Aamy"/>
    <property type="match status" value="1"/>
</dbReference>
<dbReference type="PANTHER" id="PTHR10357">
    <property type="entry name" value="ALPHA-AMYLASE FAMILY MEMBER"/>
    <property type="match status" value="1"/>
</dbReference>
<evidence type="ECO:0000256" key="3">
    <source>
        <dbReference type="ARBA" id="ARBA00022729"/>
    </source>
</evidence>
<dbReference type="GO" id="GO:0046872">
    <property type="term" value="F:metal ion binding"/>
    <property type="evidence" value="ECO:0007669"/>
    <property type="project" value="UniProtKB-KW"/>
</dbReference>
<dbReference type="SUPFAM" id="SSF51011">
    <property type="entry name" value="Glycosyl hydrolase domain"/>
    <property type="match status" value="1"/>
</dbReference>
<sequence>MSRYSSLSLALSFALSATPALAVERPDYVGTREPFASQAVYFVVTDRFVNGDPSNDHRDQGGAHPTFDIPVPCPDKVDGNIGYLGGDFKGVLDNAAYIRNLGFGAVWITPIIDNPDQAFTGSKPISCTSTLTDRGKTGYHGYWGVNFYTLDEHLPSKGLDFAAFTRGLHAADLKVVLDIVGNHGSPAWTMPVAQPQFGQIFDKDGRLIADHQNLPPQQLDPAHNPLHAFYNNIGPVDGKNGSIFDGNLAELSDFNEHNPAVMDYLVGAYLQWTAQGVDALRIDTIGWLPHPWWHAFVNRIRAEHPGMFMFGEAFDYDASKIAEHTWPANANVSVLDFPLRGALSSVFGKEQKGFETLAEPLHLLDGPYANPYELMSFYDNHDMARLDANDAGFIDAHNWLFTARGIPVIYYGSETGFMRSRAEHAGNRAYFGQERVNDAPKSPIFAPLQRIAKLREATPALQRGLQVNERLQGDEAVFFRVLQQGDTAQTALVLLNKGDTARTFEVRRYLQAGTWRDALGGDSQTVTGSLKAVVPAHGVRVFVLDAQIDQAALQDRLKAAVDDQRARTKRLAK</sequence>
<evidence type="ECO:0000313" key="7">
    <source>
        <dbReference type="Proteomes" id="UP000198157"/>
    </source>
</evidence>
<dbReference type="SUPFAM" id="SSF51445">
    <property type="entry name" value="(Trans)glycosidases"/>
    <property type="match status" value="1"/>
</dbReference>
<keyword evidence="6" id="KW-0808">Transferase</keyword>
<dbReference type="InterPro" id="IPR013780">
    <property type="entry name" value="Glyco_hydro_b"/>
</dbReference>
<dbReference type="InterPro" id="IPR006047">
    <property type="entry name" value="GH13_cat_dom"/>
</dbReference>
<dbReference type="Proteomes" id="UP000198157">
    <property type="component" value="Unassembled WGS sequence"/>
</dbReference>